<dbReference type="HOGENOM" id="CLU_003068_1_0_1"/>
<name>A0A0E0R5M5_ORYRU</name>
<dbReference type="EnsemblPlants" id="ORUFI11G06440.5">
    <property type="protein sequence ID" value="ORUFI11G06440.5"/>
    <property type="gene ID" value="ORUFI11G06440"/>
</dbReference>
<evidence type="ECO:0000313" key="2">
    <source>
        <dbReference type="Proteomes" id="UP000008022"/>
    </source>
</evidence>
<dbReference type="Gramene" id="ORUFI11G06440.5">
    <property type="protein sequence ID" value="ORUFI11G06440.5"/>
    <property type="gene ID" value="ORUFI11G06440"/>
</dbReference>
<dbReference type="PANTHER" id="PTHR34223:SF88">
    <property type="entry name" value="OS11G0200950 PROTEIN"/>
    <property type="match status" value="1"/>
</dbReference>
<proteinExistence type="predicted"/>
<dbReference type="Proteomes" id="UP000008022">
    <property type="component" value="Unassembled WGS sequence"/>
</dbReference>
<dbReference type="AlphaFoldDB" id="A0A0E0R5M5"/>
<protein>
    <submittedName>
        <fullName evidence="1">Uncharacterized protein</fullName>
    </submittedName>
</protein>
<reference evidence="1" key="2">
    <citation type="submission" date="2015-06" db="UniProtKB">
        <authorList>
            <consortium name="EnsemblPlants"/>
        </authorList>
    </citation>
    <scope>IDENTIFICATION</scope>
</reference>
<reference evidence="2" key="1">
    <citation type="submission" date="2013-06" db="EMBL/GenBank/DDBJ databases">
        <authorList>
            <person name="Zhao Q."/>
        </authorList>
    </citation>
    <scope>NUCLEOTIDE SEQUENCE</scope>
    <source>
        <strain evidence="2">cv. W1943</strain>
    </source>
</reference>
<dbReference type="InterPro" id="IPR053197">
    <property type="entry name" value="F-box_SCFL_complex_component"/>
</dbReference>
<accession>A0A0E0R5M5</accession>
<organism evidence="1 2">
    <name type="scientific">Oryza rufipogon</name>
    <name type="common">Brownbeard rice</name>
    <name type="synonym">Asian wild rice</name>
    <dbReference type="NCBI Taxonomy" id="4529"/>
    <lineage>
        <taxon>Eukaryota</taxon>
        <taxon>Viridiplantae</taxon>
        <taxon>Streptophyta</taxon>
        <taxon>Embryophyta</taxon>
        <taxon>Tracheophyta</taxon>
        <taxon>Spermatophyta</taxon>
        <taxon>Magnoliopsida</taxon>
        <taxon>Liliopsida</taxon>
        <taxon>Poales</taxon>
        <taxon>Poaceae</taxon>
        <taxon>BOP clade</taxon>
        <taxon>Oryzoideae</taxon>
        <taxon>Oryzeae</taxon>
        <taxon>Oryzinae</taxon>
        <taxon>Oryza</taxon>
    </lineage>
</organism>
<evidence type="ECO:0000313" key="1">
    <source>
        <dbReference type="EnsemblPlants" id="ORUFI11G06440.5"/>
    </source>
</evidence>
<dbReference type="OMA" id="VMWIMYA"/>
<keyword evidence="2" id="KW-1185">Reference proteome</keyword>
<dbReference type="PANTHER" id="PTHR34223">
    <property type="entry name" value="OS11G0201299 PROTEIN"/>
    <property type="match status" value="1"/>
</dbReference>
<sequence>MEFSSLGGYEFDLGSTIFRHVVMWIMYALICQVRVLKIHNFMLTQIEMDGSMPLVSQHLMKIELSGIVFGDCFVDFSSCPKILSQSVKYLSFYLAQFCDHQHTHIYAPNLITLHLDILWGRVPFLKSIPSLLTGFVRAQQDCDDYCSNTYSGNCENCNGCLCMIDETGNDSAKCMLLGGLLEAKNLELIAEPEMSLLLNEWCVANNFWALACILKKSPVLENFTLQISKDTKSMIETEENYNVLVKPVVTSKHLKVVKVHCTEVDEGVYKIVKFLTTLNIEVIMKRMDRSTKLFSFEEEDMGSDLEEESST</sequence>